<evidence type="ECO:0000256" key="8">
    <source>
        <dbReference type="ARBA" id="ARBA00046271"/>
    </source>
</evidence>
<dbReference type="EMBL" id="GL378334">
    <property type="protein sequence ID" value="EFJ49790.1"/>
    <property type="molecule type" value="Genomic_DNA"/>
</dbReference>
<keyword evidence="3" id="KW-0653">Protein transport</keyword>
<reference evidence="9 10" key="1">
    <citation type="journal article" date="2010" name="Science">
        <title>Genomic analysis of organismal complexity in the multicellular green alga Volvox carteri.</title>
        <authorList>
            <person name="Prochnik S.E."/>
            <person name="Umen J."/>
            <person name="Nedelcu A.M."/>
            <person name="Hallmann A."/>
            <person name="Miller S.M."/>
            <person name="Nishii I."/>
            <person name="Ferris P."/>
            <person name="Kuo A."/>
            <person name="Mitros T."/>
            <person name="Fritz-Laylin L.K."/>
            <person name="Hellsten U."/>
            <person name="Chapman J."/>
            <person name="Simakov O."/>
            <person name="Rensing S.A."/>
            <person name="Terry A."/>
            <person name="Pangilinan J."/>
            <person name="Kapitonov V."/>
            <person name="Jurka J."/>
            <person name="Salamov A."/>
            <person name="Shapiro H."/>
            <person name="Schmutz J."/>
            <person name="Grimwood J."/>
            <person name="Lindquist E."/>
            <person name="Lucas S."/>
            <person name="Grigoriev I.V."/>
            <person name="Schmitt R."/>
            <person name="Kirk D."/>
            <person name="Rokhsar D.S."/>
        </authorList>
    </citation>
    <scope>NUCLEOTIDE SEQUENCE [LARGE SCALE GENOMIC DNA]</scope>
    <source>
        <strain evidence="10">f. Nagariensis / Eve</strain>
    </source>
</reference>
<evidence type="ECO:0000256" key="6">
    <source>
        <dbReference type="ARBA" id="ARBA00023140"/>
    </source>
</evidence>
<dbReference type="GO" id="GO:0016560">
    <property type="term" value="P:protein import into peroxisome matrix, docking"/>
    <property type="evidence" value="ECO:0007669"/>
    <property type="project" value="InterPro"/>
</dbReference>
<evidence type="ECO:0000313" key="9">
    <source>
        <dbReference type="EMBL" id="EFJ49790.1"/>
    </source>
</evidence>
<dbReference type="KEGG" id="vcn:VOLCADRAFT_104235"/>
<evidence type="ECO:0000313" key="10">
    <source>
        <dbReference type="Proteomes" id="UP000001058"/>
    </source>
</evidence>
<dbReference type="GO" id="GO:0005778">
    <property type="term" value="C:peroxisomal membrane"/>
    <property type="evidence" value="ECO:0007669"/>
    <property type="project" value="UniProtKB-SubCell"/>
</dbReference>
<dbReference type="GeneID" id="9616116"/>
<comment type="subcellular location">
    <subcellularLocation>
        <location evidence="8">Peroxisome membrane</location>
    </subcellularLocation>
</comment>
<proteinExistence type="inferred from homology"/>
<dbReference type="Proteomes" id="UP000001058">
    <property type="component" value="Unassembled WGS sequence"/>
</dbReference>
<evidence type="ECO:0000256" key="3">
    <source>
        <dbReference type="ARBA" id="ARBA00022927"/>
    </source>
</evidence>
<keyword evidence="10" id="KW-1185">Reference proteome</keyword>
<dbReference type="RefSeq" id="XP_002949297.1">
    <property type="nucleotide sequence ID" value="XM_002949251.1"/>
</dbReference>
<keyword evidence="2" id="KW-0813">Transport</keyword>
<dbReference type="AlphaFoldDB" id="D8TS99"/>
<dbReference type="PANTHER" id="PTHR19332:SF1">
    <property type="entry name" value="PEROXISOMAL MEMBRANE PROTEIN PEX13"/>
    <property type="match status" value="1"/>
</dbReference>
<dbReference type="PANTHER" id="PTHR19332">
    <property type="entry name" value="PEROXISOMAL MEMBRANE PROTEIN PEX13"/>
    <property type="match status" value="1"/>
</dbReference>
<dbReference type="eggNOG" id="ENOG502QSVT">
    <property type="taxonomic scope" value="Eukaryota"/>
</dbReference>
<evidence type="ECO:0000256" key="2">
    <source>
        <dbReference type="ARBA" id="ARBA00022448"/>
    </source>
</evidence>
<gene>
    <name evidence="9" type="ORF">VOLCADRAFT_104235</name>
</gene>
<accession>D8TS99</accession>
<name>D8TS99_VOLCA</name>
<comment type="similarity">
    <text evidence="1">Belongs to the peroxin-13 family.</text>
</comment>
<evidence type="ECO:0000256" key="4">
    <source>
        <dbReference type="ARBA" id="ARBA00023010"/>
    </source>
</evidence>
<dbReference type="GO" id="GO:1990429">
    <property type="term" value="C:peroxisomal importomer complex"/>
    <property type="evidence" value="ECO:0007669"/>
    <property type="project" value="TreeGrafter"/>
</dbReference>
<dbReference type="InParanoid" id="D8TS99"/>
<sequence>MQQSFMHMVNGVMHFFGRLSFLVDENTHAVHFFISALLQLLDRAGSLYAEIARFVLRLLFRKRASMLAAKKAAVTTGSTGGGPAGAGSHRVPVPGGGEPFSGAAAAYGAPVQQAPATFGTVGAFLGGSQAFGLGTGVPMGAAGMPGAGAPQWDSLWSR</sequence>
<evidence type="ECO:0000256" key="7">
    <source>
        <dbReference type="ARBA" id="ARBA00029693"/>
    </source>
</evidence>
<keyword evidence="5" id="KW-0472">Membrane</keyword>
<keyword evidence="6" id="KW-0576">Peroxisome</keyword>
<protein>
    <recommendedName>
        <fullName evidence="7">Peroxin-13</fullName>
    </recommendedName>
</protein>
<organism evidence="10">
    <name type="scientific">Volvox carteri f. nagariensis</name>
    <dbReference type="NCBI Taxonomy" id="3068"/>
    <lineage>
        <taxon>Eukaryota</taxon>
        <taxon>Viridiplantae</taxon>
        <taxon>Chlorophyta</taxon>
        <taxon>core chlorophytes</taxon>
        <taxon>Chlorophyceae</taxon>
        <taxon>CS clade</taxon>
        <taxon>Chlamydomonadales</taxon>
        <taxon>Volvocaceae</taxon>
        <taxon>Volvox</taxon>
    </lineage>
</organism>
<keyword evidence="4" id="KW-0811">Translocation</keyword>
<evidence type="ECO:0000256" key="1">
    <source>
        <dbReference type="ARBA" id="ARBA00006033"/>
    </source>
</evidence>
<dbReference type="STRING" id="3068.D8TS99"/>
<evidence type="ECO:0000256" key="5">
    <source>
        <dbReference type="ARBA" id="ARBA00023136"/>
    </source>
</evidence>
<dbReference type="InterPro" id="IPR035463">
    <property type="entry name" value="Pex13"/>
</dbReference>
<dbReference type="OrthoDB" id="514567at2759"/>